<proteinExistence type="inferred from homology"/>
<evidence type="ECO:0000313" key="10">
    <source>
        <dbReference type="EMBL" id="ASS37649.1"/>
    </source>
</evidence>
<dbReference type="OrthoDB" id="9786026at2"/>
<protein>
    <recommendedName>
        <fullName evidence="9">DAGKc domain-containing protein</fullName>
    </recommendedName>
</protein>
<dbReference type="InterPro" id="IPR017438">
    <property type="entry name" value="ATP-NAD_kinase_N"/>
</dbReference>
<evidence type="ECO:0000256" key="1">
    <source>
        <dbReference type="ARBA" id="ARBA00001946"/>
    </source>
</evidence>
<sequence>MKYVFIINPIAGNGKKADKLCKDISAAALDSEFDIELHYTTGPGSATHIADKVAAAAEQDDEEVRIYACGGDGTVNEVANGVYGHANVALGVIPIGSGNDLIRNFGGTRNTDYRDLMSQLLAEEEVIDVMSYSYKRDGESYNRIGLNSFNIGFDGNVAILATYFNKKTFIGGSLSYGLSIFLNLIEKSGQNLQVTIDGEQIFKGPLMMCTIGNGRFCGGGIECSPKAKLDDGLLDVLVVHKIPRRTVLKVLPKFSKGKLDEIKGIEKITDFKQGRKINIVPRNGHMKFVVDGEITENDELTIEIKDSAMRVLVPYLQV</sequence>
<dbReference type="GO" id="GO:0008654">
    <property type="term" value="P:phospholipid biosynthetic process"/>
    <property type="evidence" value="ECO:0007669"/>
    <property type="project" value="UniProtKB-KW"/>
</dbReference>
<dbReference type="Gene3D" id="2.60.200.40">
    <property type="match status" value="1"/>
</dbReference>
<evidence type="ECO:0000259" key="9">
    <source>
        <dbReference type="PROSITE" id="PS50146"/>
    </source>
</evidence>
<dbReference type="SMART" id="SM00046">
    <property type="entry name" value="DAGKc"/>
    <property type="match status" value="1"/>
</dbReference>
<gene>
    <name evidence="10" type="ORF">AXF17_03735</name>
</gene>
<dbReference type="RefSeq" id="WP_094233879.1">
    <property type="nucleotide sequence ID" value="NZ_CP016199.1"/>
</dbReference>
<dbReference type="EMBL" id="CP016199">
    <property type="protein sequence ID" value="ASS37649.1"/>
    <property type="molecule type" value="Genomic_DNA"/>
</dbReference>
<keyword evidence="11" id="KW-1185">Reference proteome</keyword>
<comment type="similarity">
    <text evidence="2">Belongs to the diacylglycerol/lipid kinase family.</text>
</comment>
<dbReference type="Pfam" id="PF00781">
    <property type="entry name" value="DAGK_cat"/>
    <property type="match status" value="1"/>
</dbReference>
<comment type="cofactor">
    <cofactor evidence="1">
        <name>Mg(2+)</name>
        <dbReference type="ChEBI" id="CHEBI:18420"/>
    </cofactor>
</comment>
<dbReference type="Pfam" id="PF19279">
    <property type="entry name" value="YegS_C"/>
    <property type="match status" value="1"/>
</dbReference>
<feature type="domain" description="DAGKc" evidence="9">
    <location>
        <begin position="1"/>
        <end position="140"/>
    </location>
</feature>
<evidence type="ECO:0000256" key="3">
    <source>
        <dbReference type="ARBA" id="ARBA00022679"/>
    </source>
</evidence>
<dbReference type="AlphaFoldDB" id="A0A223ARV4"/>
<evidence type="ECO:0000256" key="6">
    <source>
        <dbReference type="ARBA" id="ARBA00022840"/>
    </source>
</evidence>
<evidence type="ECO:0000256" key="5">
    <source>
        <dbReference type="ARBA" id="ARBA00022777"/>
    </source>
</evidence>
<keyword evidence="4" id="KW-0547">Nucleotide-binding</keyword>
<accession>A0A223ARV4</accession>
<name>A0A223ARV4_9FIRM</name>
<dbReference type="Gene3D" id="3.40.50.10330">
    <property type="entry name" value="Probable inorganic polyphosphate/atp-NAD kinase, domain 1"/>
    <property type="match status" value="1"/>
</dbReference>
<organism evidence="10 11">
    <name type="scientific">Mogibacterium pumilum</name>
    <dbReference type="NCBI Taxonomy" id="86332"/>
    <lineage>
        <taxon>Bacteria</taxon>
        <taxon>Bacillati</taxon>
        <taxon>Bacillota</taxon>
        <taxon>Clostridia</taxon>
        <taxon>Peptostreptococcales</taxon>
        <taxon>Anaerovoracaceae</taxon>
        <taxon>Mogibacterium</taxon>
    </lineage>
</organism>
<dbReference type="PANTHER" id="PTHR12358:SF106">
    <property type="entry name" value="LIPID KINASE YEGS"/>
    <property type="match status" value="1"/>
</dbReference>
<evidence type="ECO:0000256" key="4">
    <source>
        <dbReference type="ARBA" id="ARBA00022741"/>
    </source>
</evidence>
<dbReference type="Proteomes" id="UP000214689">
    <property type="component" value="Chromosome"/>
</dbReference>
<dbReference type="GO" id="GO:0005524">
    <property type="term" value="F:ATP binding"/>
    <property type="evidence" value="ECO:0007669"/>
    <property type="project" value="UniProtKB-KW"/>
</dbReference>
<dbReference type="SUPFAM" id="SSF111331">
    <property type="entry name" value="NAD kinase/diacylglycerol kinase-like"/>
    <property type="match status" value="1"/>
</dbReference>
<dbReference type="InterPro" id="IPR016064">
    <property type="entry name" value="NAD/diacylglycerol_kinase_sf"/>
</dbReference>
<keyword evidence="7" id="KW-0443">Lipid metabolism</keyword>
<evidence type="ECO:0000256" key="2">
    <source>
        <dbReference type="ARBA" id="ARBA00005983"/>
    </source>
</evidence>
<evidence type="ECO:0000313" key="11">
    <source>
        <dbReference type="Proteomes" id="UP000214689"/>
    </source>
</evidence>
<keyword evidence="6" id="KW-0067">ATP-binding</keyword>
<dbReference type="GO" id="GO:0005886">
    <property type="term" value="C:plasma membrane"/>
    <property type="evidence" value="ECO:0007669"/>
    <property type="project" value="TreeGrafter"/>
</dbReference>
<reference evidence="11" key="1">
    <citation type="submission" date="2016-05" db="EMBL/GenBank/DDBJ databases">
        <authorList>
            <person name="Holder M.E."/>
            <person name="Ajami N.J."/>
            <person name="Petrosino J.F."/>
        </authorList>
    </citation>
    <scope>NUCLEOTIDE SEQUENCE [LARGE SCALE GENOMIC DNA]</scope>
    <source>
        <strain evidence="11">ATCC 700696</strain>
    </source>
</reference>
<dbReference type="PROSITE" id="PS50146">
    <property type="entry name" value="DAGK"/>
    <property type="match status" value="1"/>
</dbReference>
<keyword evidence="7" id="KW-0594">Phospholipid biosynthesis</keyword>
<dbReference type="PANTHER" id="PTHR12358">
    <property type="entry name" value="SPHINGOSINE KINASE"/>
    <property type="match status" value="1"/>
</dbReference>
<keyword evidence="7" id="KW-0444">Lipid biosynthesis</keyword>
<evidence type="ECO:0000256" key="7">
    <source>
        <dbReference type="ARBA" id="ARBA00023209"/>
    </source>
</evidence>
<dbReference type="InterPro" id="IPR001206">
    <property type="entry name" value="Diacylglycerol_kinase_cat_dom"/>
</dbReference>
<keyword evidence="5" id="KW-0418">Kinase</keyword>
<keyword evidence="3" id="KW-0808">Transferase</keyword>
<dbReference type="InterPro" id="IPR045540">
    <property type="entry name" value="YegS/DAGK_C"/>
</dbReference>
<keyword evidence="8" id="KW-1208">Phospholipid metabolism</keyword>
<dbReference type="InterPro" id="IPR050187">
    <property type="entry name" value="Lipid_Phosphate_FormReg"/>
</dbReference>
<evidence type="ECO:0000256" key="8">
    <source>
        <dbReference type="ARBA" id="ARBA00023264"/>
    </source>
</evidence>
<dbReference type="GO" id="GO:0004143">
    <property type="term" value="F:ATP-dependent diacylglycerol kinase activity"/>
    <property type="evidence" value="ECO:0007669"/>
    <property type="project" value="TreeGrafter"/>
</dbReference>